<evidence type="ECO:0000256" key="5">
    <source>
        <dbReference type="ARBA" id="ARBA00022677"/>
    </source>
</evidence>
<accession>A0AAV6X7J2</accession>
<evidence type="ECO:0000256" key="8">
    <source>
        <dbReference type="ARBA" id="ARBA00023136"/>
    </source>
</evidence>
<evidence type="ECO:0000313" key="10">
    <source>
        <dbReference type="EMBL" id="KAG8378801.1"/>
    </source>
</evidence>
<proteinExistence type="inferred from homology"/>
<keyword evidence="6 9" id="KW-0812">Transmembrane</keyword>
<feature type="transmembrane region" description="Helical" evidence="9">
    <location>
        <begin position="82"/>
        <end position="100"/>
    </location>
</feature>
<dbReference type="GO" id="GO:0010344">
    <property type="term" value="P:seed oilbody biogenesis"/>
    <property type="evidence" value="ECO:0007669"/>
    <property type="project" value="TreeGrafter"/>
</dbReference>
<feature type="transmembrane region" description="Helical" evidence="9">
    <location>
        <begin position="106"/>
        <end position="131"/>
    </location>
</feature>
<dbReference type="GO" id="GO:0016020">
    <property type="term" value="C:membrane"/>
    <property type="evidence" value="ECO:0007669"/>
    <property type="project" value="UniProtKB-SubCell"/>
</dbReference>
<protein>
    <recommendedName>
        <fullName evidence="12">Oleosin</fullName>
    </recommendedName>
</protein>
<evidence type="ECO:0000256" key="4">
    <source>
        <dbReference type="ARBA" id="ARBA00010858"/>
    </source>
</evidence>
<dbReference type="InterPro" id="IPR000136">
    <property type="entry name" value="Oleosin"/>
</dbReference>
<evidence type="ECO:0000256" key="1">
    <source>
        <dbReference type="ARBA" id="ARBA00002582"/>
    </source>
</evidence>
<evidence type="ECO:0000256" key="6">
    <source>
        <dbReference type="ARBA" id="ARBA00022692"/>
    </source>
</evidence>
<dbReference type="Proteomes" id="UP000826271">
    <property type="component" value="Unassembled WGS sequence"/>
</dbReference>
<evidence type="ECO:0000256" key="2">
    <source>
        <dbReference type="ARBA" id="ARBA00004141"/>
    </source>
</evidence>
<dbReference type="EMBL" id="WHWC01000007">
    <property type="protein sequence ID" value="KAG8378801.1"/>
    <property type="molecule type" value="Genomic_DNA"/>
</dbReference>
<keyword evidence="5" id="KW-0551">Lipid droplet</keyword>
<evidence type="ECO:0008006" key="12">
    <source>
        <dbReference type="Google" id="ProtNLM"/>
    </source>
</evidence>
<name>A0AAV6X7J2_9LAMI</name>
<organism evidence="10 11">
    <name type="scientific">Buddleja alternifolia</name>
    <dbReference type="NCBI Taxonomy" id="168488"/>
    <lineage>
        <taxon>Eukaryota</taxon>
        <taxon>Viridiplantae</taxon>
        <taxon>Streptophyta</taxon>
        <taxon>Embryophyta</taxon>
        <taxon>Tracheophyta</taxon>
        <taxon>Spermatophyta</taxon>
        <taxon>Magnoliopsida</taxon>
        <taxon>eudicotyledons</taxon>
        <taxon>Gunneridae</taxon>
        <taxon>Pentapetalae</taxon>
        <taxon>asterids</taxon>
        <taxon>lamiids</taxon>
        <taxon>Lamiales</taxon>
        <taxon>Scrophulariaceae</taxon>
        <taxon>Buddlejeae</taxon>
        <taxon>Buddleja</taxon>
    </lineage>
</organism>
<dbReference type="PANTHER" id="PTHR33203:SF44">
    <property type="entry name" value="OLEOSIN 20.3 KDA"/>
    <property type="match status" value="1"/>
</dbReference>
<dbReference type="GO" id="GO:0019915">
    <property type="term" value="P:lipid storage"/>
    <property type="evidence" value="ECO:0007669"/>
    <property type="project" value="TreeGrafter"/>
</dbReference>
<feature type="transmembrane region" description="Helical" evidence="9">
    <location>
        <begin position="57"/>
        <end position="75"/>
    </location>
</feature>
<evidence type="ECO:0000313" key="11">
    <source>
        <dbReference type="Proteomes" id="UP000826271"/>
    </source>
</evidence>
<evidence type="ECO:0000256" key="3">
    <source>
        <dbReference type="ARBA" id="ARBA00004502"/>
    </source>
</evidence>
<reference evidence="10" key="1">
    <citation type="submission" date="2019-10" db="EMBL/GenBank/DDBJ databases">
        <authorList>
            <person name="Zhang R."/>
            <person name="Pan Y."/>
            <person name="Wang J."/>
            <person name="Ma R."/>
            <person name="Yu S."/>
        </authorList>
    </citation>
    <scope>NUCLEOTIDE SEQUENCE</scope>
    <source>
        <strain evidence="10">LA-IB0</strain>
        <tissue evidence="10">Leaf</tissue>
    </source>
</reference>
<gene>
    <name evidence="10" type="ORF">BUALT_Bualt07G0022700</name>
</gene>
<comment type="caution">
    <text evidence="10">The sequence shown here is derived from an EMBL/GenBank/DDBJ whole genome shotgun (WGS) entry which is preliminary data.</text>
</comment>
<keyword evidence="11" id="KW-1185">Reference proteome</keyword>
<keyword evidence="8 9" id="KW-0472">Membrane</keyword>
<evidence type="ECO:0000256" key="7">
    <source>
        <dbReference type="ARBA" id="ARBA00022989"/>
    </source>
</evidence>
<dbReference type="GO" id="GO:0050826">
    <property type="term" value="P:response to freezing"/>
    <property type="evidence" value="ECO:0007669"/>
    <property type="project" value="TreeGrafter"/>
</dbReference>
<dbReference type="GO" id="GO:0012511">
    <property type="term" value="C:monolayer-surrounded lipid storage body"/>
    <property type="evidence" value="ECO:0007669"/>
    <property type="project" value="InterPro"/>
</dbReference>
<keyword evidence="7 9" id="KW-1133">Transmembrane helix</keyword>
<dbReference type="AlphaFoldDB" id="A0AAV6X7J2"/>
<evidence type="ECO:0000256" key="9">
    <source>
        <dbReference type="SAM" id="Phobius"/>
    </source>
</evidence>
<sequence length="257" mass="27989">MGQTAHNEVDPPVNLRPIRPMSKSKFHKRPSIKMVNTLQFNTTSDYLPEKGPSTPQILAVVTLFPVGGILLCLAGLTLAGTLIGLTIAAPLFVIFSPILIPAVLTLALAVTGFLASGAFGITALSSVSWLINYVRRIRGSLPEHLEHGRRRLQDTAGSVLDNGVNLVELIVRVYWIHWGESVCARTSQERGCFGFSDAGSVELVARLFWIQRSAFYRNESVLDSVVQVWLSSLRDYFGSSGSVVLTVRFKGASLCSS</sequence>
<comment type="function">
    <text evidence="1">May have a structural role to stabilize the lipid body during desiccation of the seed by preventing coalescence of the oil. Probably interacts with both lipid and phospholipid moieties of lipid bodies. May also provide recognition signals for specific lipase anchorage in lipolysis during seedling growth.</text>
</comment>
<comment type="similarity">
    <text evidence="4">Belongs to the oleosin family.</text>
</comment>
<dbReference type="Pfam" id="PF01277">
    <property type="entry name" value="Oleosin"/>
    <property type="match status" value="1"/>
</dbReference>
<comment type="subcellular location">
    <subcellularLocation>
        <location evidence="3">Lipid droplet</location>
    </subcellularLocation>
    <subcellularLocation>
        <location evidence="2">Membrane</location>
        <topology evidence="2">Multi-pass membrane protein</topology>
    </subcellularLocation>
</comment>
<dbReference type="PANTHER" id="PTHR33203">
    <property type="entry name" value="OLEOSIN"/>
    <property type="match status" value="1"/>
</dbReference>